<dbReference type="InterPro" id="IPR050746">
    <property type="entry name" value="DAACS"/>
</dbReference>
<feature type="transmembrane region" description="Helical" evidence="6">
    <location>
        <begin position="408"/>
        <end position="433"/>
    </location>
</feature>
<reference evidence="7 8" key="1">
    <citation type="submission" date="2019-07" db="EMBL/GenBank/DDBJ databases">
        <authorList>
            <person name="Jastrzebski P J."/>
            <person name="Paukszto L."/>
            <person name="Jastrzebski P J."/>
        </authorList>
    </citation>
    <scope>NUCLEOTIDE SEQUENCE [LARGE SCALE GENOMIC DNA]</scope>
    <source>
        <strain evidence="7 8">WMS-il1</strain>
    </source>
</reference>
<protein>
    <recommendedName>
        <fullName evidence="6">Amino acid transporter</fullName>
    </recommendedName>
</protein>
<feature type="transmembrane region" description="Helical" evidence="6">
    <location>
        <begin position="35"/>
        <end position="53"/>
    </location>
</feature>
<dbReference type="Gene3D" id="1.10.3860.10">
    <property type="entry name" value="Sodium:dicarboxylate symporter"/>
    <property type="match status" value="1"/>
</dbReference>
<sequence length="491" mass="52665">MATPELQSTVEASETGEFESVSCGKKFRKGLKDNLFTILTLIGVAGGFGIGFGVGTLNPTQEAITWIRMPGTIFIRLLQLTVLPVIAANIIVVMARMDLKENGKMGLATIGFVLGFDLLSGVVGVTIAALIKPGLSTTLRVNKTETLGKNDAPVTTSDVFSDLFLNIFADNIIGLAIYQTKTIRVWTYFPITNVTEAVQTRLESTDMIGLIFTSIAFGIASGAAKEHGKVFVDFFDSLGDVVLILMRWFLLATPVGVCFMVAGSVVDLKDIAGTFQGLGLFMGSVLLALAIHMLLQMTVYMLASFRNPFRLMFMGFKVFFLSFITTAPVVAIPEMLETCDRYGIDKKVSRFAVPFSVALKGDGSGVFQAVACVFIAQQTGYNITIGTYVIITLLVGFATLAIPNIPSAAIVIIITILSSIGVSTAEVSLLFAVEWIMDRCRSGSMGVGHLFTVAFAQAVAVGRPRKNGAPSGEIFADSSARYSDDFITLSK</sequence>
<name>A0A564YP93_HYMDI</name>
<evidence type="ECO:0000256" key="1">
    <source>
        <dbReference type="ARBA" id="ARBA00004141"/>
    </source>
</evidence>
<evidence type="ECO:0000256" key="2">
    <source>
        <dbReference type="ARBA" id="ARBA00022448"/>
    </source>
</evidence>
<evidence type="ECO:0000313" key="8">
    <source>
        <dbReference type="Proteomes" id="UP000321570"/>
    </source>
</evidence>
<keyword evidence="3 6" id="KW-0812">Transmembrane</keyword>
<dbReference type="GO" id="GO:0005886">
    <property type="term" value="C:plasma membrane"/>
    <property type="evidence" value="ECO:0007669"/>
    <property type="project" value="TreeGrafter"/>
</dbReference>
<comment type="subcellular location">
    <subcellularLocation>
        <location evidence="1 6">Membrane</location>
        <topology evidence="1 6">Multi-pass membrane protein</topology>
    </subcellularLocation>
</comment>
<feature type="transmembrane region" description="Helical" evidence="6">
    <location>
        <begin position="383"/>
        <end position="402"/>
    </location>
</feature>
<proteinExistence type="inferred from homology"/>
<feature type="transmembrane region" description="Helical" evidence="6">
    <location>
        <begin position="278"/>
        <end position="299"/>
    </location>
</feature>
<keyword evidence="4 6" id="KW-1133">Transmembrane helix</keyword>
<dbReference type="GO" id="GO:0015175">
    <property type="term" value="F:neutral L-amino acid transmembrane transporter activity"/>
    <property type="evidence" value="ECO:0007669"/>
    <property type="project" value="TreeGrafter"/>
</dbReference>
<comment type="similarity">
    <text evidence="6">Belongs to the dicarboxylate/amino acid:cation symporter (DAACS) (TC 2.A.23) family.</text>
</comment>
<keyword evidence="5 6" id="KW-0472">Membrane</keyword>
<dbReference type="Proteomes" id="UP000321570">
    <property type="component" value="Unassembled WGS sequence"/>
</dbReference>
<evidence type="ECO:0000313" key="7">
    <source>
        <dbReference type="EMBL" id="VUZ49016.1"/>
    </source>
</evidence>
<gene>
    <name evidence="7" type="ORF">WMSIL1_LOCUS8218</name>
</gene>
<dbReference type="SUPFAM" id="SSF118215">
    <property type="entry name" value="Proton glutamate symport protein"/>
    <property type="match status" value="1"/>
</dbReference>
<evidence type="ECO:0000256" key="4">
    <source>
        <dbReference type="ARBA" id="ARBA00022989"/>
    </source>
</evidence>
<feature type="transmembrane region" description="Helical" evidence="6">
    <location>
        <begin position="73"/>
        <end position="95"/>
    </location>
</feature>
<evidence type="ECO:0000256" key="3">
    <source>
        <dbReference type="ARBA" id="ARBA00022692"/>
    </source>
</evidence>
<accession>A0A564YP93</accession>
<keyword evidence="8" id="KW-1185">Reference proteome</keyword>
<dbReference type="InterPro" id="IPR036458">
    <property type="entry name" value="Na:dicarbo_symporter_sf"/>
</dbReference>
<dbReference type="InterPro" id="IPR001991">
    <property type="entry name" value="Na-dicarboxylate_symporter"/>
</dbReference>
<dbReference type="GO" id="GO:0015501">
    <property type="term" value="F:glutamate:sodium symporter activity"/>
    <property type="evidence" value="ECO:0007669"/>
    <property type="project" value="TreeGrafter"/>
</dbReference>
<evidence type="ECO:0000256" key="6">
    <source>
        <dbReference type="RuleBase" id="RU361216"/>
    </source>
</evidence>
<evidence type="ECO:0000256" key="5">
    <source>
        <dbReference type="ARBA" id="ARBA00023136"/>
    </source>
</evidence>
<feature type="transmembrane region" description="Helical" evidence="6">
    <location>
        <begin position="107"/>
        <end position="131"/>
    </location>
</feature>
<dbReference type="GO" id="GO:0005313">
    <property type="term" value="F:L-glutamate transmembrane transporter activity"/>
    <property type="evidence" value="ECO:0007669"/>
    <property type="project" value="TreeGrafter"/>
</dbReference>
<dbReference type="EMBL" id="CABIJS010000322">
    <property type="protein sequence ID" value="VUZ49016.1"/>
    <property type="molecule type" value="Genomic_DNA"/>
</dbReference>
<dbReference type="PANTHER" id="PTHR11958">
    <property type="entry name" value="SODIUM/DICARBOXYLATE SYMPORTER-RELATED"/>
    <property type="match status" value="1"/>
</dbReference>
<organism evidence="7 8">
    <name type="scientific">Hymenolepis diminuta</name>
    <name type="common">Rat tapeworm</name>
    <dbReference type="NCBI Taxonomy" id="6216"/>
    <lineage>
        <taxon>Eukaryota</taxon>
        <taxon>Metazoa</taxon>
        <taxon>Spiralia</taxon>
        <taxon>Lophotrochozoa</taxon>
        <taxon>Platyhelminthes</taxon>
        <taxon>Cestoda</taxon>
        <taxon>Eucestoda</taxon>
        <taxon>Cyclophyllidea</taxon>
        <taxon>Hymenolepididae</taxon>
        <taxon>Hymenolepis</taxon>
    </lineage>
</organism>
<feature type="transmembrane region" description="Helical" evidence="6">
    <location>
        <begin position="311"/>
        <end position="331"/>
    </location>
</feature>
<dbReference type="PRINTS" id="PR00173">
    <property type="entry name" value="EDTRNSPORT"/>
</dbReference>
<keyword evidence="2 6" id="KW-0813">Transport</keyword>
<dbReference type="AlphaFoldDB" id="A0A564YP93"/>
<dbReference type="PANTHER" id="PTHR11958:SF63">
    <property type="entry name" value="AMINO ACID TRANSPORTER"/>
    <property type="match status" value="1"/>
</dbReference>
<feature type="transmembrane region" description="Helical" evidence="6">
    <location>
        <begin position="207"/>
        <end position="224"/>
    </location>
</feature>
<feature type="transmembrane region" description="Helical" evidence="6">
    <location>
        <begin position="245"/>
        <end position="266"/>
    </location>
</feature>
<dbReference type="Pfam" id="PF00375">
    <property type="entry name" value="SDF"/>
    <property type="match status" value="1"/>
</dbReference>
<keyword evidence="6" id="KW-0769">Symport</keyword>